<dbReference type="Pfam" id="PF11738">
    <property type="entry name" value="DUF3298"/>
    <property type="match status" value="1"/>
</dbReference>
<dbReference type="InterPro" id="IPR037126">
    <property type="entry name" value="PdaC/RsiV-like_sf"/>
</dbReference>
<feature type="transmembrane region" description="Helical" evidence="1">
    <location>
        <begin position="41"/>
        <end position="60"/>
    </location>
</feature>
<organism evidence="3 4">
    <name type="scientific">Paenibacillus polygoni</name>
    <dbReference type="NCBI Taxonomy" id="3050112"/>
    <lineage>
        <taxon>Bacteria</taxon>
        <taxon>Bacillati</taxon>
        <taxon>Bacillota</taxon>
        <taxon>Bacilli</taxon>
        <taxon>Bacillales</taxon>
        <taxon>Paenibacillaceae</taxon>
        <taxon>Paenibacillus</taxon>
    </lineage>
</organism>
<protein>
    <submittedName>
        <fullName evidence="3">DUF3298 domain-containing protein</fullName>
    </submittedName>
</protein>
<keyword evidence="1" id="KW-1133">Transmembrane helix</keyword>
<dbReference type="RefSeq" id="WP_285741281.1">
    <property type="nucleotide sequence ID" value="NZ_CP127162.1"/>
</dbReference>
<keyword evidence="1" id="KW-0812">Transmembrane</keyword>
<feature type="domain" description="DUF3298" evidence="2">
    <location>
        <begin position="197"/>
        <end position="281"/>
    </location>
</feature>
<evidence type="ECO:0000313" key="4">
    <source>
        <dbReference type="Proteomes" id="UP001236415"/>
    </source>
</evidence>
<dbReference type="InterPro" id="IPR021729">
    <property type="entry name" value="DUF3298"/>
</dbReference>
<evidence type="ECO:0000313" key="3">
    <source>
        <dbReference type="EMBL" id="WIV17172.1"/>
    </source>
</evidence>
<proteinExistence type="predicted"/>
<dbReference type="EMBL" id="CP127162">
    <property type="protein sequence ID" value="WIV17172.1"/>
    <property type="molecule type" value="Genomic_DNA"/>
</dbReference>
<dbReference type="Gene3D" id="3.90.640.20">
    <property type="entry name" value="Heat-shock cognate protein, ATPase"/>
    <property type="match status" value="1"/>
</dbReference>
<sequence>MTKPNLEKIKQDYAEIEIPDELDSVVNRALRSNRRSIRKRAYSRIAAGACAAALVIAIGINTSSTVANAFAAVPGLEGLVKVISLKTYQAESPTQDVDMEVSQIENLSNKELENGLNEKYVEENKQRYLEFQKEMDQLENKEDVHAGISSGYEVVTDNEQIFSIMRYTENVMASSATTTQYDTIDKINQVLITLPSLFKDEQYIETISANIKEQMKTQMKEDPEKIYWIKGEDEDNLAEGFDQISSEQNFYINDNGKLVIVFDDYEVAPGYMGTVQFEIPTDLIANELVSHTYIK</sequence>
<name>A0ABY8WYF0_9BACL</name>
<evidence type="ECO:0000259" key="2">
    <source>
        <dbReference type="Pfam" id="PF11738"/>
    </source>
</evidence>
<keyword evidence="1" id="KW-0472">Membrane</keyword>
<accession>A0ABY8WYF0</accession>
<keyword evidence="4" id="KW-1185">Reference proteome</keyword>
<dbReference type="Proteomes" id="UP001236415">
    <property type="component" value="Chromosome"/>
</dbReference>
<dbReference type="Gene3D" id="3.30.565.40">
    <property type="entry name" value="Fervidobacterium nodosum Rt17-B1 like"/>
    <property type="match status" value="1"/>
</dbReference>
<reference evidence="3 4" key="1">
    <citation type="submission" date="2023-06" db="EMBL/GenBank/DDBJ databases">
        <title>Paenibacillus polygonum sp. nov., an endophytic bacterium, isolated from Polygonum lapathifolium L. in Nanji Wetland National Nature Reserve, South of Poyang Lake, Jiangxi Province, China.</title>
        <authorList>
            <person name="Yu Z."/>
        </authorList>
    </citation>
    <scope>NUCLEOTIDE SEQUENCE [LARGE SCALE GENOMIC DNA]</scope>
    <source>
        <strain evidence="3 4">C31</strain>
    </source>
</reference>
<evidence type="ECO:0000256" key="1">
    <source>
        <dbReference type="SAM" id="Phobius"/>
    </source>
</evidence>
<gene>
    <name evidence="3" type="ORF">QPK24_11965</name>
</gene>